<accession>A0A8J6T920</accession>
<dbReference type="AlphaFoldDB" id="A0A8J6T920"/>
<dbReference type="Proteomes" id="UP000599024">
    <property type="component" value="Unassembled WGS sequence"/>
</dbReference>
<evidence type="ECO:0000313" key="2">
    <source>
        <dbReference type="Proteomes" id="UP000599024"/>
    </source>
</evidence>
<name>A0A8J6T920_9BACT</name>
<dbReference type="PANTHER" id="PTHR36573">
    <property type="entry name" value="INTERMEMBRANE PHOSPHOLIPID TRANSPORT SYSTEM BINDING PROTEIN MLAC"/>
    <property type="match status" value="1"/>
</dbReference>
<sequence length="215" mass="24725">MNRKLLGPVGRVECIVMRLALLLSFGIFSASSVFAGPTEELRPTMDAVVAVLVDPDLRGEERRSQRRTVLMELAASRFDFEEMSKRVLGKVWRQISDEEKDHFVGIFTQLLENAYLGKIENYSGEEIRFVDERVKENRAVVSTLFEHQGQDIPIHYVMLLKEGRWLVYDINIEGVSFVNNYRQQFTSILRREKFAGLVSQIEKKNRLNAVGGEVQ</sequence>
<dbReference type="PANTHER" id="PTHR36573:SF1">
    <property type="entry name" value="INTERMEMBRANE PHOSPHOLIPID TRANSPORT SYSTEM BINDING PROTEIN MLAC"/>
    <property type="match status" value="1"/>
</dbReference>
<dbReference type="EMBL" id="JACNLK010000027">
    <property type="protein sequence ID" value="MBC8208071.1"/>
    <property type="molecule type" value="Genomic_DNA"/>
</dbReference>
<dbReference type="Pfam" id="PF05494">
    <property type="entry name" value="MlaC"/>
    <property type="match status" value="1"/>
</dbReference>
<organism evidence="1 2">
    <name type="scientific">Candidatus Desulfatifera sulfidica</name>
    <dbReference type="NCBI Taxonomy" id="2841691"/>
    <lineage>
        <taxon>Bacteria</taxon>
        <taxon>Pseudomonadati</taxon>
        <taxon>Thermodesulfobacteriota</taxon>
        <taxon>Desulfobulbia</taxon>
        <taxon>Desulfobulbales</taxon>
        <taxon>Desulfobulbaceae</taxon>
        <taxon>Candidatus Desulfatifera</taxon>
    </lineage>
</organism>
<dbReference type="PIRSF" id="PIRSF004649">
    <property type="entry name" value="MlaC"/>
    <property type="match status" value="1"/>
</dbReference>
<dbReference type="Gene3D" id="3.10.450.710">
    <property type="entry name" value="Tgt2/MlaC"/>
    <property type="match status" value="1"/>
</dbReference>
<comment type="caution">
    <text evidence="1">The sequence shown here is derived from an EMBL/GenBank/DDBJ whole genome shotgun (WGS) entry which is preliminary data.</text>
</comment>
<dbReference type="InterPro" id="IPR008869">
    <property type="entry name" value="MlaC/ttg2D"/>
</dbReference>
<evidence type="ECO:0000313" key="1">
    <source>
        <dbReference type="EMBL" id="MBC8208071.1"/>
    </source>
</evidence>
<dbReference type="InterPro" id="IPR042245">
    <property type="entry name" value="Tgt2/MlaC_sf"/>
</dbReference>
<protein>
    <submittedName>
        <fullName evidence="1">ABC transporter substrate-binding protein</fullName>
    </submittedName>
</protein>
<gene>
    <name evidence="1" type="ORF">H8E79_02750</name>
</gene>
<reference evidence="1 2" key="1">
    <citation type="submission" date="2020-08" db="EMBL/GenBank/DDBJ databases">
        <title>Bridging the membrane lipid divide: bacteria of the FCB group superphylum have the potential to synthesize archaeal ether lipids.</title>
        <authorList>
            <person name="Villanueva L."/>
            <person name="Von Meijenfeldt F.A.B."/>
            <person name="Westbye A.B."/>
            <person name="Yadav S."/>
            <person name="Hopmans E.C."/>
            <person name="Dutilh B.E."/>
            <person name="Sinninghe Damste J.S."/>
        </authorList>
    </citation>
    <scope>NUCLEOTIDE SEQUENCE [LARGE SCALE GENOMIC DNA]</scope>
    <source>
        <strain evidence="1">NIOZ-UU81</strain>
    </source>
</reference>
<proteinExistence type="predicted"/>